<feature type="compositionally biased region" description="Polar residues" evidence="1">
    <location>
        <begin position="1"/>
        <end position="10"/>
    </location>
</feature>
<feature type="compositionally biased region" description="Basic residues" evidence="1">
    <location>
        <begin position="12"/>
        <end position="21"/>
    </location>
</feature>
<dbReference type="Proteomes" id="UP000276215">
    <property type="component" value="Unassembled WGS sequence"/>
</dbReference>
<feature type="region of interest" description="Disordered" evidence="1">
    <location>
        <begin position="1"/>
        <end position="66"/>
    </location>
</feature>
<sequence length="150" mass="17087">MSTGPPNTKANIRGHKRRRHNQTSDDVISNHSRSQTDVSGISRPSRLQAASPSAGQRRADYLASQSPQRQLIIDRHIYDSGTTRDQAHERARWSDNYFALARDSNTVYHGLSSSDRAIMGRRRRKFQSDEVTLSMWKTLARKVFGYWGIG</sequence>
<evidence type="ECO:0000313" key="2">
    <source>
        <dbReference type="EMBL" id="RPB01952.1"/>
    </source>
</evidence>
<dbReference type="EMBL" id="ML120370">
    <property type="protein sequence ID" value="RPB01952.1"/>
    <property type="molecule type" value="Genomic_DNA"/>
</dbReference>
<protein>
    <submittedName>
        <fullName evidence="2">Uncharacterized protein</fullName>
    </submittedName>
</protein>
<organism evidence="2 3">
    <name type="scientific">Choiromyces venosus 120613-1</name>
    <dbReference type="NCBI Taxonomy" id="1336337"/>
    <lineage>
        <taxon>Eukaryota</taxon>
        <taxon>Fungi</taxon>
        <taxon>Dikarya</taxon>
        <taxon>Ascomycota</taxon>
        <taxon>Pezizomycotina</taxon>
        <taxon>Pezizomycetes</taxon>
        <taxon>Pezizales</taxon>
        <taxon>Tuberaceae</taxon>
        <taxon>Choiromyces</taxon>
    </lineage>
</organism>
<proteinExistence type="predicted"/>
<evidence type="ECO:0000256" key="1">
    <source>
        <dbReference type="SAM" id="MobiDB-lite"/>
    </source>
</evidence>
<dbReference type="AlphaFoldDB" id="A0A3N4JYL8"/>
<dbReference type="OrthoDB" id="10601652at2759"/>
<reference evidence="2 3" key="1">
    <citation type="journal article" date="2018" name="Nat. Ecol. Evol.">
        <title>Pezizomycetes genomes reveal the molecular basis of ectomycorrhizal truffle lifestyle.</title>
        <authorList>
            <person name="Murat C."/>
            <person name="Payen T."/>
            <person name="Noel B."/>
            <person name="Kuo A."/>
            <person name="Morin E."/>
            <person name="Chen J."/>
            <person name="Kohler A."/>
            <person name="Krizsan K."/>
            <person name="Balestrini R."/>
            <person name="Da Silva C."/>
            <person name="Montanini B."/>
            <person name="Hainaut M."/>
            <person name="Levati E."/>
            <person name="Barry K.W."/>
            <person name="Belfiori B."/>
            <person name="Cichocki N."/>
            <person name="Clum A."/>
            <person name="Dockter R.B."/>
            <person name="Fauchery L."/>
            <person name="Guy J."/>
            <person name="Iotti M."/>
            <person name="Le Tacon F."/>
            <person name="Lindquist E.A."/>
            <person name="Lipzen A."/>
            <person name="Malagnac F."/>
            <person name="Mello A."/>
            <person name="Molinier V."/>
            <person name="Miyauchi S."/>
            <person name="Poulain J."/>
            <person name="Riccioni C."/>
            <person name="Rubini A."/>
            <person name="Sitrit Y."/>
            <person name="Splivallo R."/>
            <person name="Traeger S."/>
            <person name="Wang M."/>
            <person name="Zifcakova L."/>
            <person name="Wipf D."/>
            <person name="Zambonelli A."/>
            <person name="Paolocci F."/>
            <person name="Nowrousian M."/>
            <person name="Ottonello S."/>
            <person name="Baldrian P."/>
            <person name="Spatafora J.W."/>
            <person name="Henrissat B."/>
            <person name="Nagy L.G."/>
            <person name="Aury J.M."/>
            <person name="Wincker P."/>
            <person name="Grigoriev I.V."/>
            <person name="Bonfante P."/>
            <person name="Martin F.M."/>
        </authorList>
    </citation>
    <scope>NUCLEOTIDE SEQUENCE [LARGE SCALE GENOMIC DNA]</scope>
    <source>
        <strain evidence="2 3">120613-1</strain>
    </source>
</reference>
<feature type="compositionally biased region" description="Polar residues" evidence="1">
    <location>
        <begin position="24"/>
        <end position="39"/>
    </location>
</feature>
<gene>
    <name evidence="2" type="ORF">L873DRAFT_1787995</name>
</gene>
<evidence type="ECO:0000313" key="3">
    <source>
        <dbReference type="Proteomes" id="UP000276215"/>
    </source>
</evidence>
<keyword evidence="3" id="KW-1185">Reference proteome</keyword>
<name>A0A3N4JYL8_9PEZI</name>
<accession>A0A3N4JYL8</accession>